<evidence type="ECO:0000313" key="1">
    <source>
        <dbReference type="EnsemblMetazoa" id="tetur33g00370.1"/>
    </source>
</evidence>
<dbReference type="EnsemblMetazoa" id="tetur33g00370.1">
    <property type="protein sequence ID" value="tetur33g00370.1"/>
    <property type="gene ID" value="tetur33g00370"/>
</dbReference>
<dbReference type="Proteomes" id="UP000015104">
    <property type="component" value="Unassembled WGS sequence"/>
</dbReference>
<dbReference type="EMBL" id="CAEY01000944">
    <property type="status" value="NOT_ANNOTATED_CDS"/>
    <property type="molecule type" value="Genomic_DNA"/>
</dbReference>
<protein>
    <submittedName>
        <fullName evidence="1">Uncharacterized protein</fullName>
    </submittedName>
</protein>
<organism evidence="1 2">
    <name type="scientific">Tetranychus urticae</name>
    <name type="common">Two-spotted spider mite</name>
    <dbReference type="NCBI Taxonomy" id="32264"/>
    <lineage>
        <taxon>Eukaryota</taxon>
        <taxon>Metazoa</taxon>
        <taxon>Ecdysozoa</taxon>
        <taxon>Arthropoda</taxon>
        <taxon>Chelicerata</taxon>
        <taxon>Arachnida</taxon>
        <taxon>Acari</taxon>
        <taxon>Acariformes</taxon>
        <taxon>Trombidiformes</taxon>
        <taxon>Prostigmata</taxon>
        <taxon>Eleutherengona</taxon>
        <taxon>Raphignathae</taxon>
        <taxon>Tetranychoidea</taxon>
        <taxon>Tetranychidae</taxon>
        <taxon>Tetranychus</taxon>
    </lineage>
</organism>
<reference evidence="1" key="2">
    <citation type="submission" date="2015-06" db="UniProtKB">
        <authorList>
            <consortium name="EnsemblMetazoa"/>
        </authorList>
    </citation>
    <scope>IDENTIFICATION</scope>
</reference>
<accession>T1L2B9</accession>
<sequence length="86" mass="9517">MDKWLIISRFPYGQWNWSTPPKITQIPPDFERIVCCTLGFHLEKTKGKHVISASTAEGIKKKSEVAGLISGTSLGVAKAALKNNIY</sequence>
<evidence type="ECO:0000313" key="2">
    <source>
        <dbReference type="Proteomes" id="UP000015104"/>
    </source>
</evidence>
<reference evidence="2" key="1">
    <citation type="submission" date="2011-08" db="EMBL/GenBank/DDBJ databases">
        <authorList>
            <person name="Rombauts S."/>
        </authorList>
    </citation>
    <scope>NUCLEOTIDE SEQUENCE</scope>
    <source>
        <strain evidence="2">London</strain>
    </source>
</reference>
<proteinExistence type="predicted"/>
<dbReference type="AlphaFoldDB" id="T1L2B9"/>
<keyword evidence="2" id="KW-1185">Reference proteome</keyword>
<dbReference type="HOGENOM" id="CLU_2500815_0_0_1"/>
<name>T1L2B9_TETUR</name>